<dbReference type="Proteomes" id="UP000024376">
    <property type="component" value="Unassembled WGS sequence"/>
</dbReference>
<dbReference type="KEGG" id="trr:M419DRAFT_122741"/>
<evidence type="ECO:0000256" key="1">
    <source>
        <dbReference type="SAM" id="MobiDB-lite"/>
    </source>
</evidence>
<gene>
    <name evidence="2" type="ORF">M419DRAFT_122741</name>
</gene>
<dbReference type="AlphaFoldDB" id="A0A024SG55"/>
<dbReference type="EMBL" id="KI911143">
    <property type="protein sequence ID" value="ETS03481.1"/>
    <property type="molecule type" value="Genomic_DNA"/>
</dbReference>
<reference evidence="3" key="1">
    <citation type="journal article" date="2013" name="Ind. Biotechnol.">
        <title>Comparative genomics analysis of Trichoderma reesei strains.</title>
        <authorList>
            <person name="Koike H."/>
            <person name="Aerts A."/>
            <person name="LaButti K."/>
            <person name="Grigoriev I.V."/>
            <person name="Baker S.E."/>
        </authorList>
    </citation>
    <scope>NUCLEOTIDE SEQUENCE [LARGE SCALE GENOMIC DNA]</scope>
    <source>
        <strain evidence="3">ATCC 56765 / BCRC 32924 / NRRL 11460 / Rut C-30</strain>
    </source>
</reference>
<proteinExistence type="predicted"/>
<sequence length="103" mass="11621">MRLMEEYPLLVFLQVRRDTVLLDNSGSPSSSGWTRRRPHARARRRRTSLVALLPPSDSPPPDSILLQVLPVVRARSKEAVEGGAHWSLGPPYSRVSGHFGRRR</sequence>
<feature type="compositionally biased region" description="Polar residues" evidence="1">
    <location>
        <begin position="23"/>
        <end position="33"/>
    </location>
</feature>
<dbReference type="HOGENOM" id="CLU_2270298_0_0_1"/>
<organism evidence="2 3">
    <name type="scientific">Hypocrea jecorina (strain ATCC 56765 / BCRC 32924 / NRRL 11460 / Rut C-30)</name>
    <name type="common">Trichoderma reesei</name>
    <dbReference type="NCBI Taxonomy" id="1344414"/>
    <lineage>
        <taxon>Eukaryota</taxon>
        <taxon>Fungi</taxon>
        <taxon>Dikarya</taxon>
        <taxon>Ascomycota</taxon>
        <taxon>Pezizomycotina</taxon>
        <taxon>Sordariomycetes</taxon>
        <taxon>Hypocreomycetidae</taxon>
        <taxon>Hypocreales</taxon>
        <taxon>Hypocreaceae</taxon>
        <taxon>Trichoderma</taxon>
    </lineage>
</organism>
<feature type="compositionally biased region" description="Basic residues" evidence="1">
    <location>
        <begin position="34"/>
        <end position="45"/>
    </location>
</feature>
<evidence type="ECO:0000313" key="3">
    <source>
        <dbReference type="Proteomes" id="UP000024376"/>
    </source>
</evidence>
<feature type="non-terminal residue" evidence="2">
    <location>
        <position position="103"/>
    </location>
</feature>
<accession>A0A024SG55</accession>
<name>A0A024SG55_HYPJR</name>
<feature type="region of interest" description="Disordered" evidence="1">
    <location>
        <begin position="23"/>
        <end position="45"/>
    </location>
</feature>
<protein>
    <submittedName>
        <fullName evidence="2">Uncharacterized protein</fullName>
    </submittedName>
</protein>
<evidence type="ECO:0000313" key="2">
    <source>
        <dbReference type="EMBL" id="ETS03481.1"/>
    </source>
</evidence>